<accession>A0ABV0YC13</accession>
<organism evidence="1 2">
    <name type="scientific">Ameca splendens</name>
    <dbReference type="NCBI Taxonomy" id="208324"/>
    <lineage>
        <taxon>Eukaryota</taxon>
        <taxon>Metazoa</taxon>
        <taxon>Chordata</taxon>
        <taxon>Craniata</taxon>
        <taxon>Vertebrata</taxon>
        <taxon>Euteleostomi</taxon>
        <taxon>Actinopterygii</taxon>
        <taxon>Neopterygii</taxon>
        <taxon>Teleostei</taxon>
        <taxon>Neoteleostei</taxon>
        <taxon>Acanthomorphata</taxon>
        <taxon>Ovalentaria</taxon>
        <taxon>Atherinomorphae</taxon>
        <taxon>Cyprinodontiformes</taxon>
        <taxon>Goodeidae</taxon>
        <taxon>Ameca</taxon>
    </lineage>
</organism>
<protein>
    <submittedName>
        <fullName evidence="1">Uncharacterized protein</fullName>
    </submittedName>
</protein>
<name>A0ABV0YC13_9TELE</name>
<gene>
    <name evidence="1" type="ORF">AMECASPLE_010745</name>
</gene>
<sequence length="100" mass="11280">MHPALHEDDSLQLTSIRLCLRTSLSLSLTCTPKTQCCTSKHIPDQTQRKRWCIVTGPYAHQQLHFHTQLKMPLHHDDSYHSTIAAINTDASSLAPYADSL</sequence>
<dbReference type="Proteomes" id="UP001469553">
    <property type="component" value="Unassembled WGS sequence"/>
</dbReference>
<reference evidence="1 2" key="1">
    <citation type="submission" date="2021-06" db="EMBL/GenBank/DDBJ databases">
        <authorList>
            <person name="Palmer J.M."/>
        </authorList>
    </citation>
    <scope>NUCLEOTIDE SEQUENCE [LARGE SCALE GENOMIC DNA]</scope>
    <source>
        <strain evidence="1 2">AS_MEX2019</strain>
        <tissue evidence="1">Muscle</tissue>
    </source>
</reference>
<evidence type="ECO:0000313" key="2">
    <source>
        <dbReference type="Proteomes" id="UP001469553"/>
    </source>
</evidence>
<comment type="caution">
    <text evidence="1">The sequence shown here is derived from an EMBL/GenBank/DDBJ whole genome shotgun (WGS) entry which is preliminary data.</text>
</comment>
<dbReference type="EMBL" id="JAHRIP010028844">
    <property type="protein sequence ID" value="MEQ2291180.1"/>
    <property type="molecule type" value="Genomic_DNA"/>
</dbReference>
<keyword evidence="2" id="KW-1185">Reference proteome</keyword>
<evidence type="ECO:0000313" key="1">
    <source>
        <dbReference type="EMBL" id="MEQ2291180.1"/>
    </source>
</evidence>
<proteinExistence type="predicted"/>